<reference evidence="1 2" key="1">
    <citation type="submission" date="2014-10" db="EMBL/GenBank/DDBJ databases">
        <authorList>
            <person name="Seo M.-J."/>
            <person name="Seok Y.J."/>
            <person name="Cha I.-T."/>
        </authorList>
    </citation>
    <scope>NUCLEOTIDE SEQUENCE [LARGE SCALE GENOMIC DNA]</scope>
    <source>
        <strain evidence="1 2">NEU</strain>
    </source>
</reference>
<comment type="caution">
    <text evidence="1">The sequence shown here is derived from an EMBL/GenBank/DDBJ whole genome shotgun (WGS) entry which is preliminary data.</text>
</comment>
<gene>
    <name evidence="1" type="ORF">LO55_3219</name>
</gene>
<dbReference type="RefSeq" id="WP_071362201.1">
    <property type="nucleotide sequence ID" value="NZ_JRYB01000001.1"/>
</dbReference>
<dbReference type="AlphaFoldDB" id="A0A1S2NCA7"/>
<evidence type="ECO:0000313" key="1">
    <source>
        <dbReference type="EMBL" id="OIJ42711.1"/>
    </source>
</evidence>
<dbReference type="NCBIfam" id="NF033894">
    <property type="entry name" value="Eex_IncN"/>
    <property type="match status" value="1"/>
</dbReference>
<protein>
    <submittedName>
        <fullName evidence="1">Putative traG protein</fullName>
    </submittedName>
</protein>
<name>A0A1S2NCA7_9BURK</name>
<dbReference type="EMBL" id="JRYB01000001">
    <property type="protein sequence ID" value="OIJ42711.1"/>
    <property type="molecule type" value="Genomic_DNA"/>
</dbReference>
<proteinExistence type="predicted"/>
<dbReference type="InterPro" id="IPR047937">
    <property type="entry name" value="Eex_IncN-like"/>
</dbReference>
<dbReference type="PROSITE" id="PS51257">
    <property type="entry name" value="PROKAR_LIPOPROTEIN"/>
    <property type="match status" value="1"/>
</dbReference>
<dbReference type="Proteomes" id="UP000180246">
    <property type="component" value="Unassembled WGS sequence"/>
</dbReference>
<evidence type="ECO:0000313" key="2">
    <source>
        <dbReference type="Proteomes" id="UP000180246"/>
    </source>
</evidence>
<accession>A0A1S2NCA7</accession>
<organism evidence="1 2">
    <name type="scientific">Massilia timonae</name>
    <dbReference type="NCBI Taxonomy" id="47229"/>
    <lineage>
        <taxon>Bacteria</taxon>
        <taxon>Pseudomonadati</taxon>
        <taxon>Pseudomonadota</taxon>
        <taxon>Betaproteobacteria</taxon>
        <taxon>Burkholderiales</taxon>
        <taxon>Oxalobacteraceae</taxon>
        <taxon>Telluria group</taxon>
        <taxon>Massilia</taxon>
    </lineage>
</organism>
<sequence>MQRSILFFLLLAATVAGCKRQAVIVPADRVYTVDEYLAAPELRRRVSAACSNDPGRTAQDPNCVNVHRADRVATAGTLGGMPRTVP</sequence>